<dbReference type="EMBL" id="PQNY01000006">
    <property type="protein sequence ID" value="POS02008.1"/>
    <property type="molecule type" value="Genomic_DNA"/>
</dbReference>
<dbReference type="GO" id="GO:0016887">
    <property type="term" value="F:ATP hydrolysis activity"/>
    <property type="evidence" value="ECO:0007669"/>
    <property type="project" value="InterPro"/>
</dbReference>
<feature type="domain" description="Endonuclease GajA/Old nuclease/RecF-like AAA" evidence="2">
    <location>
        <begin position="233"/>
        <end position="318"/>
    </location>
</feature>
<evidence type="ECO:0000259" key="1">
    <source>
        <dbReference type="Pfam" id="PF12476"/>
    </source>
</evidence>
<dbReference type="InterPro" id="IPR027417">
    <property type="entry name" value="P-loop_NTPase"/>
</dbReference>
<dbReference type="PIRSF" id="PIRSF034888">
    <property type="entry name" value="P-loop_UCP034888"/>
    <property type="match status" value="1"/>
</dbReference>
<comment type="caution">
    <text evidence="3">The sequence shown here is derived from an EMBL/GenBank/DDBJ whole genome shotgun (WGS) entry which is preliminary data.</text>
</comment>
<dbReference type="Gene3D" id="3.40.50.300">
    <property type="entry name" value="P-loop containing nucleotide triphosphate hydrolases"/>
    <property type="match status" value="1"/>
</dbReference>
<dbReference type="Pfam" id="PF13175">
    <property type="entry name" value="AAA_15"/>
    <property type="match status" value="2"/>
</dbReference>
<evidence type="ECO:0000313" key="3">
    <source>
        <dbReference type="EMBL" id="POS02008.1"/>
    </source>
</evidence>
<dbReference type="RefSeq" id="WP_103725781.1">
    <property type="nucleotide sequence ID" value="NZ_PQNY01000006.1"/>
</dbReference>
<reference evidence="3 4" key="1">
    <citation type="submission" date="2018-01" db="EMBL/GenBank/DDBJ databases">
        <title>Genomic Encyclopedia of Type Strains, Phase I: the one thousand microbial genomes (KMG-I) project.</title>
        <authorList>
            <person name="Goeker M."/>
        </authorList>
    </citation>
    <scope>NUCLEOTIDE SEQUENCE [LARGE SCALE GENOMIC DNA]</scope>
    <source>
        <strain evidence="3 4">DSM 17960</strain>
    </source>
</reference>
<sequence length="400" mass="45644">MENLIIKNFKCFSEIAVPINNLTIFAGGNGNGKSSAIQSLLLLRRTIEHCSEWKTDHYEYNKINDLNIELNDVYCLGLGNSENILHIEYDYPIIELGLSNKEKNFEICYNVNDGQELFITPSSINSSSYNYPKNPILFQEFYYLNAERLGPRITQTLKFYDYLNVGFQGELTAQIIADIDSLEKKSNFEIDKDRILENPSFLKGSRFYHHVNAWLSYIIDGVTIDAKKDTETHTARIWVENNFSQGKPISPTNTGFGISYSLPIIVACLIAKKERILIIENPEAHLHPSAQSKMGYFLGVMANSGVKIIVETHSDHIINGIQIAVAKKVIDNSKVTINYFYRELKSKEELEEDKVLGVKQQPTVKSISITEKGELSEWPKGFFDQTQIDFMELTKTRRNV</sequence>
<dbReference type="Pfam" id="PF12476">
    <property type="entry name" value="DUF3696"/>
    <property type="match status" value="1"/>
</dbReference>
<dbReference type="PANTHER" id="PTHR43581:SF2">
    <property type="entry name" value="EXCINUCLEASE ATPASE SUBUNIT"/>
    <property type="match status" value="1"/>
</dbReference>
<name>A0A2S4N8J7_9FLAO</name>
<dbReference type="SUPFAM" id="SSF52540">
    <property type="entry name" value="P-loop containing nucleoside triphosphate hydrolases"/>
    <property type="match status" value="1"/>
</dbReference>
<dbReference type="PANTHER" id="PTHR43581">
    <property type="entry name" value="ATP/GTP PHOSPHATASE"/>
    <property type="match status" value="1"/>
</dbReference>
<organism evidence="3 4">
    <name type="scientific">Flavobacterium croceum DSM 17960</name>
    <dbReference type="NCBI Taxonomy" id="1121886"/>
    <lineage>
        <taxon>Bacteria</taxon>
        <taxon>Pseudomonadati</taxon>
        <taxon>Bacteroidota</taxon>
        <taxon>Flavobacteriia</taxon>
        <taxon>Flavobacteriales</taxon>
        <taxon>Flavobacteriaceae</taxon>
        <taxon>Flavobacterium</taxon>
    </lineage>
</organism>
<evidence type="ECO:0000313" key="4">
    <source>
        <dbReference type="Proteomes" id="UP000237056"/>
    </source>
</evidence>
<dbReference type="GO" id="GO:0005524">
    <property type="term" value="F:ATP binding"/>
    <property type="evidence" value="ECO:0007669"/>
    <property type="project" value="InterPro"/>
</dbReference>
<protein>
    <submittedName>
        <fullName evidence="3">Putative ATPase</fullName>
    </submittedName>
</protein>
<proteinExistence type="predicted"/>
<evidence type="ECO:0000259" key="2">
    <source>
        <dbReference type="Pfam" id="PF13175"/>
    </source>
</evidence>
<dbReference type="InterPro" id="IPR041685">
    <property type="entry name" value="AAA_GajA/Old/RecF-like"/>
</dbReference>
<dbReference type="InterPro" id="IPR022532">
    <property type="entry name" value="DUF3696"/>
</dbReference>
<dbReference type="InterPro" id="IPR051396">
    <property type="entry name" value="Bact_Antivir_Def_Nuclease"/>
</dbReference>
<dbReference type="OrthoDB" id="9792800at2"/>
<dbReference type="InterPro" id="IPR014592">
    <property type="entry name" value="P-loop_UCP034888"/>
</dbReference>
<dbReference type="Proteomes" id="UP000237056">
    <property type="component" value="Unassembled WGS sequence"/>
</dbReference>
<feature type="domain" description="DUF3696" evidence="1">
    <location>
        <begin position="359"/>
        <end position="393"/>
    </location>
</feature>
<gene>
    <name evidence="3" type="ORF">Q361_10670</name>
</gene>
<accession>A0A2S4N8J7</accession>
<keyword evidence="4" id="KW-1185">Reference proteome</keyword>
<dbReference type="AlphaFoldDB" id="A0A2S4N8J7"/>
<feature type="domain" description="Endonuclease GajA/Old nuclease/RecF-like AAA" evidence="2">
    <location>
        <begin position="2"/>
        <end position="141"/>
    </location>
</feature>